<reference evidence="1 2" key="1">
    <citation type="submission" date="2024-10" db="EMBL/GenBank/DDBJ databases">
        <title>The Natural Products Discovery Center: Release of the First 8490 Sequenced Strains for Exploring Actinobacteria Biosynthetic Diversity.</title>
        <authorList>
            <person name="Kalkreuter E."/>
            <person name="Kautsar S.A."/>
            <person name="Yang D."/>
            <person name="Bader C.D."/>
            <person name="Teijaro C.N."/>
            <person name="Fluegel L."/>
            <person name="Davis C.M."/>
            <person name="Simpson J.R."/>
            <person name="Lauterbach L."/>
            <person name="Steele A.D."/>
            <person name="Gui C."/>
            <person name="Meng S."/>
            <person name="Li G."/>
            <person name="Viehrig K."/>
            <person name="Ye F."/>
            <person name="Su P."/>
            <person name="Kiefer A.F."/>
            <person name="Nichols A."/>
            <person name="Cepeda A.J."/>
            <person name="Yan W."/>
            <person name="Fan B."/>
            <person name="Jiang Y."/>
            <person name="Adhikari A."/>
            <person name="Zheng C.-J."/>
            <person name="Schuster L."/>
            <person name="Cowan T.M."/>
            <person name="Smanski M.J."/>
            <person name="Chevrette M.G."/>
            <person name="De Carvalho L.P.S."/>
            <person name="Shen B."/>
        </authorList>
    </citation>
    <scope>NUCLEOTIDE SEQUENCE [LARGE SCALE GENOMIC DNA]</scope>
    <source>
        <strain evidence="1 2">NPDC000087</strain>
    </source>
</reference>
<name>A0ABW6WZD9_9ACTN</name>
<dbReference type="RefSeq" id="WP_020516775.1">
    <property type="nucleotide sequence ID" value="NZ_JBIAZU010000013.1"/>
</dbReference>
<comment type="caution">
    <text evidence="1">The sequence shown here is derived from an EMBL/GenBank/DDBJ whole genome shotgun (WGS) entry which is preliminary data.</text>
</comment>
<organism evidence="1 2">
    <name type="scientific">Paractinoplanes globisporus</name>
    <dbReference type="NCBI Taxonomy" id="113565"/>
    <lineage>
        <taxon>Bacteria</taxon>
        <taxon>Bacillati</taxon>
        <taxon>Actinomycetota</taxon>
        <taxon>Actinomycetes</taxon>
        <taxon>Micromonosporales</taxon>
        <taxon>Micromonosporaceae</taxon>
        <taxon>Paractinoplanes</taxon>
    </lineage>
</organism>
<proteinExistence type="predicted"/>
<dbReference type="Proteomes" id="UP001602245">
    <property type="component" value="Unassembled WGS sequence"/>
</dbReference>
<evidence type="ECO:0000313" key="1">
    <source>
        <dbReference type="EMBL" id="MFF5297692.1"/>
    </source>
</evidence>
<keyword evidence="2" id="KW-1185">Reference proteome</keyword>
<accession>A0ABW6WZD9</accession>
<gene>
    <name evidence="1" type="ORF">ACFY35_50380</name>
</gene>
<protein>
    <submittedName>
        <fullName evidence="1">Uncharacterized protein</fullName>
    </submittedName>
</protein>
<dbReference type="EMBL" id="JBIAZU010000013">
    <property type="protein sequence ID" value="MFF5297692.1"/>
    <property type="molecule type" value="Genomic_DNA"/>
</dbReference>
<sequence length="195" mass="21250">MAFSRLLDAIADDDPNIDSQLAAAVAQMAMERGIGDRNSSITLMDGASFPSGEPRRARIERVNERRPPARNETLVGTLFEGDFESNTAKLRLPGEGVVTVSFTPDMADEIQEALRSQAGLEGWVELCDAQVGARRIADLRNRLKAFVVVPYSIQVVELWAQMHARLSGHLHRGGTNAAACALSVSPTLPVDRQRI</sequence>
<evidence type="ECO:0000313" key="2">
    <source>
        <dbReference type="Proteomes" id="UP001602245"/>
    </source>
</evidence>